<comment type="caution">
    <text evidence="12">The sequence shown here is derived from an EMBL/GenBank/DDBJ whole genome shotgun (WGS) entry which is preliminary data.</text>
</comment>
<dbReference type="InterPro" id="IPR000682">
    <property type="entry name" value="PCMT"/>
</dbReference>
<evidence type="ECO:0000256" key="3">
    <source>
        <dbReference type="ARBA" id="ARBA00011890"/>
    </source>
</evidence>
<dbReference type="SUPFAM" id="SSF53335">
    <property type="entry name" value="S-adenosyl-L-methionine-dependent methyltransferases"/>
    <property type="match status" value="1"/>
</dbReference>
<evidence type="ECO:0000256" key="8">
    <source>
        <dbReference type="ARBA" id="ARBA00022691"/>
    </source>
</evidence>
<dbReference type="Proteomes" id="UP001428817">
    <property type="component" value="Unassembled WGS sequence"/>
</dbReference>
<evidence type="ECO:0000256" key="5">
    <source>
        <dbReference type="ARBA" id="ARBA00022490"/>
    </source>
</evidence>
<accession>A0ABP9PVU1</accession>
<reference evidence="13" key="1">
    <citation type="journal article" date="2019" name="Int. J. Syst. Evol. Microbiol.">
        <title>The Global Catalogue of Microorganisms (GCM) 10K type strain sequencing project: providing services to taxonomists for standard genome sequencing and annotation.</title>
        <authorList>
            <consortium name="The Broad Institute Genomics Platform"/>
            <consortium name="The Broad Institute Genome Sequencing Center for Infectious Disease"/>
            <person name="Wu L."/>
            <person name="Ma J."/>
        </authorList>
    </citation>
    <scope>NUCLEOTIDE SEQUENCE [LARGE SCALE GENOMIC DNA]</scope>
    <source>
        <strain evidence="13">JCM 18303</strain>
    </source>
</reference>
<proteinExistence type="inferred from homology"/>
<evidence type="ECO:0000256" key="1">
    <source>
        <dbReference type="ARBA" id="ARBA00004496"/>
    </source>
</evidence>
<keyword evidence="7" id="KW-0808">Transferase</keyword>
<dbReference type="PANTHER" id="PTHR11579:SF0">
    <property type="entry name" value="PROTEIN-L-ISOASPARTATE(D-ASPARTATE) O-METHYLTRANSFERASE"/>
    <property type="match status" value="1"/>
</dbReference>
<evidence type="ECO:0000313" key="12">
    <source>
        <dbReference type="EMBL" id="GAA5152345.1"/>
    </source>
</evidence>
<dbReference type="EC" id="2.1.1.77" evidence="3"/>
<name>A0ABP9PVU1_9PSEU</name>
<dbReference type="InterPro" id="IPR027573">
    <property type="entry name" value="Methyltran_FxLD"/>
</dbReference>
<evidence type="ECO:0000256" key="2">
    <source>
        <dbReference type="ARBA" id="ARBA00005369"/>
    </source>
</evidence>
<evidence type="ECO:0000256" key="9">
    <source>
        <dbReference type="ARBA" id="ARBA00030757"/>
    </source>
</evidence>
<evidence type="ECO:0000256" key="10">
    <source>
        <dbReference type="ARBA" id="ARBA00031323"/>
    </source>
</evidence>
<dbReference type="EMBL" id="BAABJP010000007">
    <property type="protein sequence ID" value="GAA5152345.1"/>
    <property type="molecule type" value="Genomic_DNA"/>
</dbReference>
<comment type="subcellular location">
    <subcellularLocation>
        <location evidence="1">Cytoplasm</location>
    </subcellularLocation>
</comment>
<gene>
    <name evidence="12" type="ORF">GCM10023321_20860</name>
</gene>
<evidence type="ECO:0000256" key="6">
    <source>
        <dbReference type="ARBA" id="ARBA00022603"/>
    </source>
</evidence>
<keyword evidence="8" id="KW-0949">S-adenosyl-L-methionine</keyword>
<organism evidence="12 13">
    <name type="scientific">Pseudonocardia eucalypti</name>
    <dbReference type="NCBI Taxonomy" id="648755"/>
    <lineage>
        <taxon>Bacteria</taxon>
        <taxon>Bacillati</taxon>
        <taxon>Actinomycetota</taxon>
        <taxon>Actinomycetes</taxon>
        <taxon>Pseudonocardiales</taxon>
        <taxon>Pseudonocardiaceae</taxon>
        <taxon>Pseudonocardia</taxon>
    </lineage>
</organism>
<keyword evidence="13" id="KW-1185">Reference proteome</keyword>
<protein>
    <recommendedName>
        <fullName evidence="4">Protein-L-isoaspartate O-methyltransferase</fullName>
        <ecNumber evidence="3">2.1.1.77</ecNumber>
    </recommendedName>
    <alternativeName>
        <fullName evidence="11">L-isoaspartyl protein carboxyl methyltransferase</fullName>
    </alternativeName>
    <alternativeName>
        <fullName evidence="9">Protein L-isoaspartyl methyltransferase</fullName>
    </alternativeName>
    <alternativeName>
        <fullName evidence="10">Protein-beta-aspartate methyltransferase</fullName>
    </alternativeName>
</protein>
<sequence>MRADQLRAAMVDGLLAAGRISSAPVERAFRSVPRHLFLPDEPAARAYEDEAVLTKWENGVAVSSASQPSMMAIMLEQLALRPGHRVLEIGAGTGYNAALMAEMVGPSGSVVAMDIDEDLVQGAAEHLAAAGRSATAGQVTLVAADGALGLPERAPYDRVVLTVGSWDIQPAWWHQLVPGGRLLLPLTVRGSQLSVALDLLPGPPAHLSSASVRSCAFVRLRGLGAGPESSRSLGVDGVTVQTAERRELDAAGFRALLGEPGRQRDSRVRLAALDLWDGLGLWLAVREPDVCRLLVSADASARTPSLRPAGMDGGTVALIAERGMAVLVPKDDAPSELDRRFPVAVRPYGSDGAAAAERLAALLEDWVDAGRPSAAELRLRAYPRDAEIAANGSVVHKAQSLLVLDWPDNPVARGHILNQ</sequence>
<dbReference type="CDD" id="cd02440">
    <property type="entry name" value="AdoMet_MTases"/>
    <property type="match status" value="1"/>
</dbReference>
<dbReference type="Gene3D" id="3.40.50.150">
    <property type="entry name" value="Vaccinia Virus protein VP39"/>
    <property type="match status" value="1"/>
</dbReference>
<keyword evidence="5" id="KW-0963">Cytoplasm</keyword>
<evidence type="ECO:0000256" key="7">
    <source>
        <dbReference type="ARBA" id="ARBA00022679"/>
    </source>
</evidence>
<dbReference type="InterPro" id="IPR029063">
    <property type="entry name" value="SAM-dependent_MTases_sf"/>
</dbReference>
<dbReference type="PANTHER" id="PTHR11579">
    <property type="entry name" value="PROTEIN-L-ISOASPARTATE O-METHYLTRANSFERASE"/>
    <property type="match status" value="1"/>
</dbReference>
<dbReference type="NCBIfam" id="TIGR04364">
    <property type="entry name" value="methyltran_FxLD"/>
    <property type="match status" value="1"/>
</dbReference>
<evidence type="ECO:0000256" key="11">
    <source>
        <dbReference type="ARBA" id="ARBA00031350"/>
    </source>
</evidence>
<comment type="similarity">
    <text evidence="2">Belongs to the methyltransferase superfamily. L-isoaspartyl/D-aspartyl protein methyltransferase family.</text>
</comment>
<evidence type="ECO:0000256" key="4">
    <source>
        <dbReference type="ARBA" id="ARBA00013346"/>
    </source>
</evidence>
<dbReference type="RefSeq" id="WP_185066483.1">
    <property type="nucleotide sequence ID" value="NZ_BAABJP010000007.1"/>
</dbReference>
<dbReference type="Pfam" id="PF01135">
    <property type="entry name" value="PCMT"/>
    <property type="match status" value="1"/>
</dbReference>
<evidence type="ECO:0000313" key="13">
    <source>
        <dbReference type="Proteomes" id="UP001428817"/>
    </source>
</evidence>
<keyword evidence="6" id="KW-0489">Methyltransferase</keyword>